<proteinExistence type="predicted"/>
<dbReference type="NCBIfam" id="TIGR01987">
    <property type="entry name" value="HI0074"/>
    <property type="match status" value="1"/>
</dbReference>
<evidence type="ECO:0000313" key="1">
    <source>
        <dbReference type="EMBL" id="KAF0134369.1"/>
    </source>
</evidence>
<dbReference type="EMBL" id="WPAF01000009">
    <property type="protein sequence ID" value="KAF0134369.1"/>
    <property type="molecule type" value="Genomic_DNA"/>
</dbReference>
<dbReference type="AlphaFoldDB" id="A0A833L1A9"/>
<evidence type="ECO:0000313" key="2">
    <source>
        <dbReference type="Proteomes" id="UP000488506"/>
    </source>
</evidence>
<dbReference type="Pfam" id="PF08780">
    <property type="entry name" value="NTase_sub_bind"/>
    <property type="match status" value="1"/>
</dbReference>
<organism evidence="1 2">
    <name type="scientific">Candidatus Saganbacteria bacterium</name>
    <dbReference type="NCBI Taxonomy" id="2575572"/>
    <lineage>
        <taxon>Bacteria</taxon>
        <taxon>Bacillati</taxon>
        <taxon>Saganbacteria</taxon>
    </lineage>
</organism>
<name>A0A833L1A9_UNCSA</name>
<protein>
    <submittedName>
        <fullName evidence="1">Nucleotidyltransferase</fullName>
    </submittedName>
</protein>
<dbReference type="GO" id="GO:0016740">
    <property type="term" value="F:transferase activity"/>
    <property type="evidence" value="ECO:0007669"/>
    <property type="project" value="UniProtKB-KW"/>
</dbReference>
<sequence>MNSKYIVLLDEFKRAFKKFEEIMKEKKTEIVRDSAIKRFELTYELMWKTLKAYLEAKGIRVFSPKDAIRAAFQQGLIPENDDWINIIDIRNLTVHTYKEALAEEVYNDLKKYLPLIKNLIENLS</sequence>
<comment type="caution">
    <text evidence="1">The sequence shown here is derived from an EMBL/GenBank/DDBJ whole genome shotgun (WGS) entry which is preliminary data.</text>
</comment>
<dbReference type="SUPFAM" id="SSF81593">
    <property type="entry name" value="Nucleotidyltransferase substrate binding subunit/domain"/>
    <property type="match status" value="1"/>
</dbReference>
<reference evidence="1 2" key="1">
    <citation type="submission" date="2019-12" db="EMBL/GenBank/DDBJ databases">
        <authorList>
            <person name="Wolfe R."/>
            <person name="Danczak R."/>
            <person name="Wilkins M."/>
        </authorList>
    </citation>
    <scope>NUCLEOTIDE SEQUENCE [LARGE SCALE GENOMIC DNA]</scope>
    <source>
        <strain evidence="1">X2_MaxBin.013</strain>
    </source>
</reference>
<dbReference type="Gene3D" id="1.20.120.330">
    <property type="entry name" value="Nucleotidyltransferases domain 2"/>
    <property type="match status" value="1"/>
</dbReference>
<dbReference type="Proteomes" id="UP000488506">
    <property type="component" value="Unassembled WGS sequence"/>
</dbReference>
<accession>A0A833L1A9</accession>
<keyword evidence="1" id="KW-0808">Transferase</keyword>
<gene>
    <name evidence="1" type="ORF">FD145_749</name>
</gene>
<dbReference type="InterPro" id="IPR010235">
    <property type="entry name" value="HepT"/>
</dbReference>